<organism evidence="2 3">
    <name type="scientific">Geobacter hydrogenophilus</name>
    <dbReference type="NCBI Taxonomy" id="40983"/>
    <lineage>
        <taxon>Bacteria</taxon>
        <taxon>Pseudomonadati</taxon>
        <taxon>Thermodesulfobacteriota</taxon>
        <taxon>Desulfuromonadia</taxon>
        <taxon>Geobacterales</taxon>
        <taxon>Geobacteraceae</taxon>
        <taxon>Geobacter</taxon>
    </lineage>
</organism>
<dbReference type="Gene3D" id="3.90.10.10">
    <property type="entry name" value="Cytochrome C3"/>
    <property type="match status" value="1"/>
</dbReference>
<accession>A0A9W6G2I6</accession>
<name>A0A9W6G2I6_9BACT</name>
<dbReference type="AlphaFoldDB" id="A0A9W6G2I6"/>
<reference evidence="2" key="1">
    <citation type="submission" date="2022-12" db="EMBL/GenBank/DDBJ databases">
        <title>Reference genome sequencing for broad-spectrum identification of bacterial and archaeal isolates by mass spectrometry.</title>
        <authorList>
            <person name="Sekiguchi Y."/>
            <person name="Tourlousse D.M."/>
        </authorList>
    </citation>
    <scope>NUCLEOTIDE SEQUENCE</scope>
    <source>
        <strain evidence="2">H2</strain>
    </source>
</reference>
<gene>
    <name evidence="2" type="ORF">GHYDROH2_26440</name>
</gene>
<dbReference type="EMBL" id="BSDS01000002">
    <property type="protein sequence ID" value="GLI39143.1"/>
    <property type="molecule type" value="Genomic_DNA"/>
</dbReference>
<dbReference type="InterPro" id="IPR051829">
    <property type="entry name" value="Multiheme_Cytochr_ET"/>
</dbReference>
<keyword evidence="3" id="KW-1185">Reference proteome</keyword>
<dbReference type="PANTHER" id="PTHR35038">
    <property type="entry name" value="DISSIMILATORY SULFITE REDUCTASE SIRA"/>
    <property type="match status" value="1"/>
</dbReference>
<comment type="caution">
    <text evidence="2">The sequence shown here is derived from an EMBL/GenBank/DDBJ whole genome shotgun (WGS) entry which is preliminary data.</text>
</comment>
<dbReference type="Proteomes" id="UP001144352">
    <property type="component" value="Unassembled WGS sequence"/>
</dbReference>
<keyword evidence="1" id="KW-0732">Signal</keyword>
<evidence type="ECO:0008006" key="4">
    <source>
        <dbReference type="Google" id="ProtNLM"/>
    </source>
</evidence>
<sequence length="487" mass="53202">MQKKKIFVVSLVVCAVLTLVLLSLPQKGVTATNTGWKVMVSNDLGIHCTCPDSSLISILPPANTLRAQVFNGSEIVTDPAKIRVEYSVPFADQLMTDPQYLTYLDNANKMYPTQEGWAKVSRTNPVSIVGTPLKSGKFVSKPEHNMWVAELIPVFPPKQPAGGEGTFKDAFGDIRQAFPKVTVTVKDAVTGAVLAQNTNTTTPVAFANCCTCHREIYKDKFGQYPANPLDSFRQTMLAPHDLKHNTDLLKLTQAGIPVRCSRCHVDPAVGGKTPGYPLSLYPKAAGLRLPIPAKTMTLSMALHQGHNLKNEFHTRYAALGFKESCEACHPGKETVGCMRGLHVNMTTASGKKLDFKCSDCHGDLNMRFATGQLLDPWSYRTLPRCSNCHKNNIGEWTNSQIEQYGKIQFGGAYLNSRGHADNKILCTSCHGSPHAEIPSKISWENIFYTTFNGGKAAPLGKCYGCHTDAGYSGWGRPPHGMSDNLAP</sequence>
<dbReference type="PANTHER" id="PTHR35038:SF6">
    <property type="entry name" value="SURFACE LOCALIZED DECAHEME CYTOCHROME C LIPOPROTEIN"/>
    <property type="match status" value="1"/>
</dbReference>
<protein>
    <recommendedName>
        <fullName evidence="4">Cytochrome C</fullName>
    </recommendedName>
</protein>
<evidence type="ECO:0000313" key="3">
    <source>
        <dbReference type="Proteomes" id="UP001144352"/>
    </source>
</evidence>
<dbReference type="GO" id="GO:0016491">
    <property type="term" value="F:oxidoreductase activity"/>
    <property type="evidence" value="ECO:0007669"/>
    <property type="project" value="TreeGrafter"/>
</dbReference>
<dbReference type="InterPro" id="IPR036280">
    <property type="entry name" value="Multihaem_cyt_sf"/>
</dbReference>
<dbReference type="SUPFAM" id="SSF48695">
    <property type="entry name" value="Multiheme cytochromes"/>
    <property type="match status" value="1"/>
</dbReference>
<evidence type="ECO:0000313" key="2">
    <source>
        <dbReference type="EMBL" id="GLI39143.1"/>
    </source>
</evidence>
<evidence type="ECO:0000256" key="1">
    <source>
        <dbReference type="ARBA" id="ARBA00022729"/>
    </source>
</evidence>
<proteinExistence type="predicted"/>